<dbReference type="RefSeq" id="WP_066774402.1">
    <property type="nucleotide sequence ID" value="NZ_CP013244.1"/>
</dbReference>
<organism evidence="4 5">
    <name type="scientific">Candidatus Viadribacter manganicus</name>
    <dbReference type="NCBI Taxonomy" id="1759059"/>
    <lineage>
        <taxon>Bacteria</taxon>
        <taxon>Pseudomonadati</taxon>
        <taxon>Pseudomonadota</taxon>
        <taxon>Alphaproteobacteria</taxon>
        <taxon>Hyphomonadales</taxon>
        <taxon>Hyphomonadaceae</taxon>
        <taxon>Candidatus Viadribacter</taxon>
    </lineage>
</organism>
<dbReference type="EMBL" id="CP013244">
    <property type="protein sequence ID" value="ANP47864.1"/>
    <property type="molecule type" value="Genomic_DNA"/>
</dbReference>
<dbReference type="GO" id="GO:0008168">
    <property type="term" value="F:methyltransferase activity"/>
    <property type="evidence" value="ECO:0007669"/>
    <property type="project" value="UniProtKB-KW"/>
</dbReference>
<accession>A0A1B1AMS9</accession>
<dbReference type="PANTHER" id="PTHR13090">
    <property type="entry name" value="ARGININE-HYDROXYLASE NDUFAF5, MITOCHONDRIAL"/>
    <property type="match status" value="1"/>
</dbReference>
<dbReference type="KEGG" id="cbot:ATE48_19155"/>
<dbReference type="InterPro" id="IPR029063">
    <property type="entry name" value="SAM-dependent_MTases_sf"/>
</dbReference>
<dbReference type="Pfam" id="PF13489">
    <property type="entry name" value="Methyltransf_23"/>
    <property type="match status" value="1"/>
</dbReference>
<keyword evidence="5" id="KW-1185">Reference proteome</keyword>
<dbReference type="InterPro" id="IPR050602">
    <property type="entry name" value="Malonyl-ACP_OMT"/>
</dbReference>
<evidence type="ECO:0000256" key="3">
    <source>
        <dbReference type="SAM" id="MobiDB-lite"/>
    </source>
</evidence>
<proteinExistence type="predicted"/>
<dbReference type="AlphaFoldDB" id="A0A1B1AMS9"/>
<dbReference type="InParanoid" id="A0A1B1AMS9"/>
<keyword evidence="1" id="KW-0489">Methyltransferase</keyword>
<feature type="region of interest" description="Disordered" evidence="3">
    <location>
        <begin position="259"/>
        <end position="294"/>
    </location>
</feature>
<evidence type="ECO:0008006" key="6">
    <source>
        <dbReference type="Google" id="ProtNLM"/>
    </source>
</evidence>
<dbReference type="STRING" id="1759059.ATE48_19155"/>
<gene>
    <name evidence="4" type="ORF">ATE48_19155</name>
</gene>
<evidence type="ECO:0000313" key="5">
    <source>
        <dbReference type="Proteomes" id="UP000092498"/>
    </source>
</evidence>
<reference evidence="4 5" key="1">
    <citation type="submission" date="2015-11" db="EMBL/GenBank/DDBJ databases">
        <title>Whole-Genome Sequence of Candidatus Oderbacter manganicum from the National Park Lower Oder Valley, Germany.</title>
        <authorList>
            <person name="Braun B."/>
            <person name="Liere K."/>
            <person name="Szewzyk U."/>
        </authorList>
    </citation>
    <scope>NUCLEOTIDE SEQUENCE [LARGE SCALE GENOMIC DNA]</scope>
    <source>
        <strain evidence="4 5">OTSz_A_272</strain>
    </source>
</reference>
<dbReference type="OrthoDB" id="9793723at2"/>
<dbReference type="Gene3D" id="3.40.50.150">
    <property type="entry name" value="Vaccinia Virus protein VP39"/>
    <property type="match status" value="1"/>
</dbReference>
<dbReference type="PANTHER" id="PTHR13090:SF1">
    <property type="entry name" value="ARGININE-HYDROXYLASE NDUFAF5, MITOCHONDRIAL"/>
    <property type="match status" value="1"/>
</dbReference>
<evidence type="ECO:0000256" key="1">
    <source>
        <dbReference type="ARBA" id="ARBA00022603"/>
    </source>
</evidence>
<dbReference type="GO" id="GO:0032259">
    <property type="term" value="P:methylation"/>
    <property type="evidence" value="ECO:0007669"/>
    <property type="project" value="UniProtKB-KW"/>
</dbReference>
<dbReference type="Proteomes" id="UP000092498">
    <property type="component" value="Chromosome"/>
</dbReference>
<name>A0A1B1AMS9_9PROT</name>
<protein>
    <recommendedName>
        <fullName evidence="6">SAM-dependent methyltransferase</fullName>
    </recommendedName>
</protein>
<evidence type="ECO:0000256" key="2">
    <source>
        <dbReference type="ARBA" id="ARBA00022679"/>
    </source>
</evidence>
<evidence type="ECO:0000313" key="4">
    <source>
        <dbReference type="EMBL" id="ANP47864.1"/>
    </source>
</evidence>
<sequence length="294" mass="32569">MSHPTLGPFEPRLVRQRKRRARASFRDASFLHERVCADLADRLEVIPRPFERVLALGGYGLFSEEVRARPELSARVASIFEADLDLVDPEFLPFAPGAFDLIVSPLALHWINDLPGALIQLRLALRPDGLLLASLFGGETLTELRLSLIEAEFELLGGAGPRVSPFADLQDIAGLLQRAGFALPAADRDVVAVRYAEPMRLLSDLRAMGETSALRERNPTNLSRRILARAFEVYHTRYADENKRVLATFEILTATGWSPHESQQKPLRPGSAKTRLADALNTKEQSAGEKPSDT</sequence>
<dbReference type="CDD" id="cd02440">
    <property type="entry name" value="AdoMet_MTases"/>
    <property type="match status" value="1"/>
</dbReference>
<keyword evidence="2" id="KW-0808">Transferase</keyword>
<dbReference type="SUPFAM" id="SSF53335">
    <property type="entry name" value="S-adenosyl-L-methionine-dependent methyltransferases"/>
    <property type="match status" value="1"/>
</dbReference>